<evidence type="ECO:0000313" key="4">
    <source>
        <dbReference type="Proteomes" id="UP000001887"/>
    </source>
</evidence>
<feature type="chain" id="PRO_5003035438" description="Xaa-Pro dipeptidyl-peptidase-like domain-containing protein" evidence="1">
    <location>
        <begin position="23"/>
        <end position="704"/>
    </location>
</feature>
<organism evidence="3 4">
    <name type="scientific">Pirellula staleyi (strain ATCC 27377 / DSM 6068 / ICPB 4128)</name>
    <name type="common">Pirella staleyi</name>
    <dbReference type="NCBI Taxonomy" id="530564"/>
    <lineage>
        <taxon>Bacteria</taxon>
        <taxon>Pseudomonadati</taxon>
        <taxon>Planctomycetota</taxon>
        <taxon>Planctomycetia</taxon>
        <taxon>Pirellulales</taxon>
        <taxon>Pirellulaceae</taxon>
        <taxon>Pirellula</taxon>
    </lineage>
</organism>
<dbReference type="Proteomes" id="UP000001887">
    <property type="component" value="Chromosome"/>
</dbReference>
<keyword evidence="1" id="KW-0732">Signal</keyword>
<evidence type="ECO:0000313" key="3">
    <source>
        <dbReference type="EMBL" id="ADB18882.1"/>
    </source>
</evidence>
<dbReference type="InterPro" id="IPR029058">
    <property type="entry name" value="AB_hydrolase_fold"/>
</dbReference>
<dbReference type="STRING" id="530564.Psta_4234"/>
<feature type="domain" description="Xaa-Pro dipeptidyl-peptidase-like" evidence="2">
    <location>
        <begin position="127"/>
        <end position="275"/>
    </location>
</feature>
<dbReference type="AlphaFoldDB" id="D2R433"/>
<protein>
    <recommendedName>
        <fullName evidence="2">Xaa-Pro dipeptidyl-peptidase-like domain-containing protein</fullName>
    </recommendedName>
</protein>
<dbReference type="PANTHER" id="PTHR47381:SF3">
    <property type="entry name" value="ALPHA_BETA-HYDROLASES SUPERFAMILY PROTEIN"/>
    <property type="match status" value="1"/>
</dbReference>
<dbReference type="PANTHER" id="PTHR47381">
    <property type="entry name" value="ALPHA/BETA-HYDROLASES SUPERFAMILY PROTEIN"/>
    <property type="match status" value="1"/>
</dbReference>
<dbReference type="KEGG" id="psl:Psta_4234"/>
<gene>
    <name evidence="3" type="ordered locus">Psta_4234</name>
</gene>
<accession>D2R433</accession>
<dbReference type="HOGENOM" id="CLU_375476_0_0_0"/>
<dbReference type="OrthoDB" id="244125at2"/>
<name>D2R433_PIRSD</name>
<dbReference type="InterPro" id="IPR000383">
    <property type="entry name" value="Xaa-Pro-like_dom"/>
</dbReference>
<feature type="signal peptide" evidence="1">
    <location>
        <begin position="1"/>
        <end position="22"/>
    </location>
</feature>
<dbReference type="Gene3D" id="3.40.50.1820">
    <property type="entry name" value="alpha/beta hydrolase"/>
    <property type="match status" value="1"/>
</dbReference>
<reference evidence="3 4" key="1">
    <citation type="journal article" date="2009" name="Stand. Genomic Sci.">
        <title>Complete genome sequence of Pirellula staleyi type strain (ATCC 27377).</title>
        <authorList>
            <person name="Clum A."/>
            <person name="Tindall B.J."/>
            <person name="Sikorski J."/>
            <person name="Ivanova N."/>
            <person name="Mavrommatis K."/>
            <person name="Lucas S."/>
            <person name="Glavina del Rio T."/>
            <person name="Nolan M."/>
            <person name="Chen F."/>
            <person name="Tice H."/>
            <person name="Pitluck S."/>
            <person name="Cheng J.F."/>
            <person name="Chertkov O."/>
            <person name="Brettin T."/>
            <person name="Han C."/>
            <person name="Detter J.C."/>
            <person name="Kuske C."/>
            <person name="Bruce D."/>
            <person name="Goodwin L."/>
            <person name="Ovchinikova G."/>
            <person name="Pati A."/>
            <person name="Mikhailova N."/>
            <person name="Chen A."/>
            <person name="Palaniappan K."/>
            <person name="Land M."/>
            <person name="Hauser L."/>
            <person name="Chang Y.J."/>
            <person name="Jeffries C.D."/>
            <person name="Chain P."/>
            <person name="Rohde M."/>
            <person name="Goker M."/>
            <person name="Bristow J."/>
            <person name="Eisen J.A."/>
            <person name="Markowitz V."/>
            <person name="Hugenholtz P."/>
            <person name="Kyrpides N.C."/>
            <person name="Klenk H.P."/>
            <person name="Lapidus A."/>
        </authorList>
    </citation>
    <scope>NUCLEOTIDE SEQUENCE [LARGE SCALE GENOMIC DNA]</scope>
    <source>
        <strain evidence="4">ATCC 27377 / DSM 6068 / ICPB 4128</strain>
    </source>
</reference>
<sequence length="704" mass="78770" precursor="true">MRSFFRPLSLLTLALLSFSAAAQETPPVAKPQPTAIDTTRGDALFARYFERETAKLEADCLSGIKSLDDWKSRRVVMQLQLHKMLGLSPMPEKTDLKVTVTGRVEHPDFIVEKLHYQSSPGLYVTGNLYLPRDTTKPAPAILYVCGHGKVTHEGKSMGNKTHYQHHGGWLAKNGYVCLVIDTIQLGELEGIHHGTYREGMWWWLSRGYTPAGVEAWNCVRGIDLLESRKEVDGEKIGVTGRSGGGAYSWWIAAIDERIKVAIPTAGITDLRNHVVDGCVEGHCDCMFMVNIYRWDYPAVAAMIAPRPLLIANTDSDPIFPLDGVVRTFDKVRSIYKLYDKADNLGLNITSGGHVDTQELQVTAIRWLDVHLRGESRPILNAAEKYFEPPTLKVFETLPADEITTKIHDTFVPLPPSPAVPQNGAQWNEMTTSWQAALKQLPLRNWPASAPTSLPKPVFDVSKEGVRFRAIDFLSEEDVPLRMYIAHRAGLEKFDLAVLQVLGDSDWSNFLATYRVGFEEQLREETLPPADAKSAESTTKMFAAFPWVMCYVAPRGAGPTAFNQTDRKQIQNRRRFYLLGQTLELMQAWDIRRAMQTIRSEQLLGKTPLWIEAHGPLASTSLYAALYEPPLDRIDLHDLPTSHATSATPLLGVQQILDLPQTVAMVATQSPVVIYGDETPWSYPREVAKSLGWNAKQLQFRKAAP</sequence>
<evidence type="ECO:0000256" key="1">
    <source>
        <dbReference type="SAM" id="SignalP"/>
    </source>
</evidence>
<proteinExistence type="predicted"/>
<dbReference type="GO" id="GO:0016787">
    <property type="term" value="F:hydrolase activity"/>
    <property type="evidence" value="ECO:0007669"/>
    <property type="project" value="InterPro"/>
</dbReference>
<dbReference type="Pfam" id="PF02129">
    <property type="entry name" value="Peptidase_S15"/>
    <property type="match status" value="1"/>
</dbReference>
<dbReference type="eggNOG" id="COG1073">
    <property type="taxonomic scope" value="Bacteria"/>
</dbReference>
<keyword evidence="4" id="KW-1185">Reference proteome</keyword>
<evidence type="ECO:0000259" key="2">
    <source>
        <dbReference type="Pfam" id="PF02129"/>
    </source>
</evidence>
<dbReference type="EMBL" id="CP001848">
    <property type="protein sequence ID" value="ADB18882.1"/>
    <property type="molecule type" value="Genomic_DNA"/>
</dbReference>
<dbReference type="SUPFAM" id="SSF53474">
    <property type="entry name" value="alpha/beta-Hydrolases"/>
    <property type="match status" value="1"/>
</dbReference>